<sequence>MFFNLPNKINGIFSFNFILNLTIASWNPKSYRFRKLKLNTLNIRLNVKFKTMNRNYLKYFPTKRLRALQNDLEIKNHFDTPKIAHSLTITFSCFFQALLHKNFKQLVIKVDKFLLSRLQIKKINNCVLFSNLMLFPNILKLNNENM</sequence>
<accession>A0A3M7SQX2</accession>
<comment type="caution">
    <text evidence="1">The sequence shown here is derived from an EMBL/GenBank/DDBJ whole genome shotgun (WGS) entry which is preliminary data.</text>
</comment>
<dbReference type="AlphaFoldDB" id="A0A3M7SQX2"/>
<gene>
    <name evidence="1" type="ORF">BpHYR1_017039</name>
</gene>
<reference evidence="1 2" key="1">
    <citation type="journal article" date="2018" name="Sci. Rep.">
        <title>Genomic signatures of local adaptation to the degree of environmental predictability in rotifers.</title>
        <authorList>
            <person name="Franch-Gras L."/>
            <person name="Hahn C."/>
            <person name="Garcia-Roger E.M."/>
            <person name="Carmona M.J."/>
            <person name="Serra M."/>
            <person name="Gomez A."/>
        </authorList>
    </citation>
    <scope>NUCLEOTIDE SEQUENCE [LARGE SCALE GENOMIC DNA]</scope>
    <source>
        <strain evidence="1">HYR1</strain>
    </source>
</reference>
<evidence type="ECO:0000313" key="1">
    <source>
        <dbReference type="EMBL" id="RNA38030.1"/>
    </source>
</evidence>
<dbReference type="EMBL" id="REGN01000930">
    <property type="protein sequence ID" value="RNA38030.1"/>
    <property type="molecule type" value="Genomic_DNA"/>
</dbReference>
<keyword evidence="2" id="KW-1185">Reference proteome</keyword>
<evidence type="ECO:0000313" key="2">
    <source>
        <dbReference type="Proteomes" id="UP000276133"/>
    </source>
</evidence>
<name>A0A3M7SQX2_BRAPC</name>
<dbReference type="Proteomes" id="UP000276133">
    <property type="component" value="Unassembled WGS sequence"/>
</dbReference>
<organism evidence="1 2">
    <name type="scientific">Brachionus plicatilis</name>
    <name type="common">Marine rotifer</name>
    <name type="synonym">Brachionus muelleri</name>
    <dbReference type="NCBI Taxonomy" id="10195"/>
    <lineage>
        <taxon>Eukaryota</taxon>
        <taxon>Metazoa</taxon>
        <taxon>Spiralia</taxon>
        <taxon>Gnathifera</taxon>
        <taxon>Rotifera</taxon>
        <taxon>Eurotatoria</taxon>
        <taxon>Monogononta</taxon>
        <taxon>Pseudotrocha</taxon>
        <taxon>Ploima</taxon>
        <taxon>Brachionidae</taxon>
        <taxon>Brachionus</taxon>
    </lineage>
</organism>
<protein>
    <submittedName>
        <fullName evidence="1">Uncharacterized protein</fullName>
    </submittedName>
</protein>
<proteinExistence type="predicted"/>